<protein>
    <submittedName>
        <fullName evidence="1">2487_t:CDS:1</fullName>
    </submittedName>
</protein>
<evidence type="ECO:0000313" key="2">
    <source>
        <dbReference type="Proteomes" id="UP000789920"/>
    </source>
</evidence>
<proteinExistence type="predicted"/>
<keyword evidence="2" id="KW-1185">Reference proteome</keyword>
<organism evidence="1 2">
    <name type="scientific">Racocetra persica</name>
    <dbReference type="NCBI Taxonomy" id="160502"/>
    <lineage>
        <taxon>Eukaryota</taxon>
        <taxon>Fungi</taxon>
        <taxon>Fungi incertae sedis</taxon>
        <taxon>Mucoromycota</taxon>
        <taxon>Glomeromycotina</taxon>
        <taxon>Glomeromycetes</taxon>
        <taxon>Diversisporales</taxon>
        <taxon>Gigasporaceae</taxon>
        <taxon>Racocetra</taxon>
    </lineage>
</organism>
<sequence>ADANLYGALRQALEIRPSDLTWKDPEANMVFSDASDIVKNLKRRQKGTLLEPRENRKWDVPGSVMAKCDKFVNSFTNSNASRAMGKIFHDRKWQESETELVKVTDRILSTLGEIWSNPAFLTHASQSEGTYVAEVIIPLLSHKFGKPSQRLYSFKYGRTRKFRSKARRNIGMDEMRMGKKPDQFKKKKDDEVKLWRETLDGASFKGLSCKPRSNQFGVVGIQIAGTVMRLNILVMDSVGIPRYFHLDHTEIPL</sequence>
<dbReference type="EMBL" id="CAJVQC010112616">
    <property type="protein sequence ID" value="CAG8835722.1"/>
    <property type="molecule type" value="Genomic_DNA"/>
</dbReference>
<feature type="non-terminal residue" evidence="1">
    <location>
        <position position="253"/>
    </location>
</feature>
<reference evidence="1" key="1">
    <citation type="submission" date="2021-06" db="EMBL/GenBank/DDBJ databases">
        <authorList>
            <person name="Kallberg Y."/>
            <person name="Tangrot J."/>
            <person name="Rosling A."/>
        </authorList>
    </citation>
    <scope>NUCLEOTIDE SEQUENCE</scope>
    <source>
        <strain evidence="1">MA461A</strain>
    </source>
</reference>
<dbReference type="Proteomes" id="UP000789920">
    <property type="component" value="Unassembled WGS sequence"/>
</dbReference>
<comment type="caution">
    <text evidence="1">The sequence shown here is derived from an EMBL/GenBank/DDBJ whole genome shotgun (WGS) entry which is preliminary data.</text>
</comment>
<feature type="non-terminal residue" evidence="1">
    <location>
        <position position="1"/>
    </location>
</feature>
<accession>A0ACA9SEH0</accession>
<name>A0ACA9SEH0_9GLOM</name>
<evidence type="ECO:0000313" key="1">
    <source>
        <dbReference type="EMBL" id="CAG8835722.1"/>
    </source>
</evidence>
<gene>
    <name evidence="1" type="ORF">RPERSI_LOCUS29654</name>
</gene>